<feature type="domain" description="Vitamin K epoxide reductase" evidence="11">
    <location>
        <begin position="146"/>
        <end position="271"/>
    </location>
</feature>
<keyword evidence="7 10" id="KW-0472">Membrane</keyword>
<keyword evidence="13" id="KW-1185">Reference proteome</keyword>
<keyword evidence="9" id="KW-0676">Redox-active center</keyword>
<protein>
    <submittedName>
        <fullName evidence="12">Vitamin K epoxide reductase family protein</fullName>
    </submittedName>
</protein>
<evidence type="ECO:0000313" key="12">
    <source>
        <dbReference type="EMBL" id="MFL9835542.1"/>
    </source>
</evidence>
<evidence type="ECO:0000313" key="13">
    <source>
        <dbReference type="Proteomes" id="UP001629058"/>
    </source>
</evidence>
<evidence type="ECO:0000256" key="7">
    <source>
        <dbReference type="ARBA" id="ARBA00023136"/>
    </source>
</evidence>
<reference evidence="12 13" key="1">
    <citation type="submission" date="2024-06" db="EMBL/GenBank/DDBJ databases">
        <authorList>
            <person name="Kaempfer P."/>
            <person name="Viver T."/>
        </authorList>
    </citation>
    <scope>NUCLEOTIDE SEQUENCE [LARGE SCALE GENOMIC DNA]</scope>
    <source>
        <strain evidence="12 13">ST-37</strain>
    </source>
</reference>
<dbReference type="InterPro" id="IPR012932">
    <property type="entry name" value="VKOR"/>
</dbReference>
<keyword evidence="4" id="KW-0874">Quinone</keyword>
<evidence type="ECO:0000259" key="11">
    <source>
        <dbReference type="Pfam" id="PF07884"/>
    </source>
</evidence>
<evidence type="ECO:0000256" key="1">
    <source>
        <dbReference type="ARBA" id="ARBA00004141"/>
    </source>
</evidence>
<evidence type="ECO:0000256" key="2">
    <source>
        <dbReference type="ARBA" id="ARBA00006214"/>
    </source>
</evidence>
<evidence type="ECO:0000256" key="10">
    <source>
        <dbReference type="SAM" id="Phobius"/>
    </source>
</evidence>
<keyword evidence="8" id="KW-1015">Disulfide bond</keyword>
<evidence type="ECO:0000256" key="5">
    <source>
        <dbReference type="ARBA" id="ARBA00022989"/>
    </source>
</evidence>
<evidence type="ECO:0000256" key="8">
    <source>
        <dbReference type="ARBA" id="ARBA00023157"/>
    </source>
</evidence>
<feature type="transmembrane region" description="Helical" evidence="10">
    <location>
        <begin position="142"/>
        <end position="160"/>
    </location>
</feature>
<dbReference type="Gene3D" id="3.40.30.10">
    <property type="entry name" value="Glutaredoxin"/>
    <property type="match status" value="1"/>
</dbReference>
<dbReference type="Proteomes" id="UP001629058">
    <property type="component" value="Unassembled WGS sequence"/>
</dbReference>
<dbReference type="EMBL" id="JBELPY010000014">
    <property type="protein sequence ID" value="MFL9835542.1"/>
    <property type="molecule type" value="Genomic_DNA"/>
</dbReference>
<dbReference type="RefSeq" id="WP_408092388.1">
    <property type="nucleotide sequence ID" value="NZ_JBELPY010000014.1"/>
</dbReference>
<gene>
    <name evidence="12" type="ORF">ABS765_16110</name>
</gene>
<keyword evidence="3 10" id="KW-0812">Transmembrane</keyword>
<evidence type="ECO:0000256" key="4">
    <source>
        <dbReference type="ARBA" id="ARBA00022719"/>
    </source>
</evidence>
<feature type="transmembrane region" description="Helical" evidence="10">
    <location>
        <begin position="115"/>
        <end position="136"/>
    </location>
</feature>
<accession>A0ABW8Y6U2</accession>
<proteinExistence type="inferred from homology"/>
<organism evidence="12 13">
    <name type="scientific">Chryseobacterium terrae</name>
    <dbReference type="NCBI Taxonomy" id="3163299"/>
    <lineage>
        <taxon>Bacteria</taxon>
        <taxon>Pseudomonadati</taxon>
        <taxon>Bacteroidota</taxon>
        <taxon>Flavobacteriia</taxon>
        <taxon>Flavobacteriales</taxon>
        <taxon>Weeksellaceae</taxon>
        <taxon>Chryseobacterium group</taxon>
        <taxon>Chryseobacterium</taxon>
    </lineage>
</organism>
<feature type="transmembrane region" description="Helical" evidence="10">
    <location>
        <begin position="284"/>
        <end position="307"/>
    </location>
</feature>
<comment type="similarity">
    <text evidence="2">Belongs to the VKOR family.</text>
</comment>
<dbReference type="InterPro" id="IPR038354">
    <property type="entry name" value="VKOR_sf"/>
</dbReference>
<keyword evidence="5 10" id="KW-1133">Transmembrane helix</keyword>
<name>A0ABW8Y6U2_9FLAO</name>
<feature type="transmembrane region" description="Helical" evidence="10">
    <location>
        <begin position="256"/>
        <end position="278"/>
    </location>
</feature>
<dbReference type="SUPFAM" id="SSF52833">
    <property type="entry name" value="Thioredoxin-like"/>
    <property type="match status" value="1"/>
</dbReference>
<comment type="caution">
    <text evidence="12">The sequence shown here is derived from an EMBL/GenBank/DDBJ whole genome shotgun (WGS) entry which is preliminary data.</text>
</comment>
<evidence type="ECO:0000256" key="3">
    <source>
        <dbReference type="ARBA" id="ARBA00022692"/>
    </source>
</evidence>
<evidence type="ECO:0000256" key="6">
    <source>
        <dbReference type="ARBA" id="ARBA00023002"/>
    </source>
</evidence>
<feature type="transmembrane region" description="Helical" evidence="10">
    <location>
        <begin position="199"/>
        <end position="221"/>
    </location>
</feature>
<comment type="subcellular location">
    <subcellularLocation>
        <location evidence="1">Membrane</location>
        <topology evidence="1">Multi-pass membrane protein</topology>
    </subcellularLocation>
</comment>
<keyword evidence="6" id="KW-0560">Oxidoreductase</keyword>
<feature type="transmembrane region" description="Helical" evidence="10">
    <location>
        <begin position="227"/>
        <end position="249"/>
    </location>
</feature>
<dbReference type="Gene3D" id="1.20.1440.130">
    <property type="entry name" value="VKOR domain"/>
    <property type="match status" value="1"/>
</dbReference>
<dbReference type="Pfam" id="PF07884">
    <property type="entry name" value="VKOR"/>
    <property type="match status" value="1"/>
</dbReference>
<dbReference type="CDD" id="cd12921">
    <property type="entry name" value="VKOR_4"/>
    <property type="match status" value="1"/>
</dbReference>
<dbReference type="InterPro" id="IPR036249">
    <property type="entry name" value="Thioredoxin-like_sf"/>
</dbReference>
<evidence type="ECO:0000256" key="9">
    <source>
        <dbReference type="ARBA" id="ARBA00023284"/>
    </source>
</evidence>
<sequence>MKISSLLKKLSLDKQEFHYQFESHPDYPSNLAFSDTLNLLGIKNEAYILEKEFWDELPDEYIGIVDGTFSIVKKEQKDYKIYSEKMMSLTKNQLYEKSTNLVILFEKIENRDAKAVSTFNVILYMLYISVILYSIIKFTWYETLFNILSLAGIFISKELFKQKFGTDSSIVTNICGGNNATAFQASCDKIFDSDRTNILGLKISDISLVYFLTTIFIGLLFPFSSSVLKITTLLSLTAIAYSFFVQIFVEKVLCKICMTINIILILQILISISCFTWIEIDETFPIITIMLFVTVFLSVAYINSILLQREEYKKSSSKSMRFIRNYKIFKHILLTSDQIEFKSTKAFFVGKKTAKIHISLISNPYCRFCKNAHKLVIDLIARYPVDVSAQIRFNYVNESQDSEYSELLSYFKWNYDNKSEHEFIEIIDRWFNINNIIEINKISYPLSAIDLSEITEIGIENMIAGLDLTPTIIINGYMFPKIYDREDIYYFIDKLVDDADFNLHGL</sequence>